<name>A0ABM9U8E3_9HYPH</name>
<reference evidence="1 2" key="1">
    <citation type="submission" date="2015-08" db="EMBL/GenBank/DDBJ databases">
        <authorList>
            <person name="Varghese N."/>
        </authorList>
    </citation>
    <scope>NUCLEOTIDE SEQUENCE [LARGE SCALE GENOMIC DNA]</scope>
    <source>
        <strain evidence="1 2">DSM 18167</strain>
    </source>
</reference>
<keyword evidence="2" id="KW-1185">Reference proteome</keyword>
<dbReference type="EMBL" id="CYHC01000011">
    <property type="protein sequence ID" value="CUA90170.1"/>
    <property type="molecule type" value="Genomic_DNA"/>
</dbReference>
<dbReference type="InterPro" id="IPR019276">
    <property type="entry name" value="DUF2303"/>
</dbReference>
<dbReference type="RefSeq" id="WP_055460608.1">
    <property type="nucleotide sequence ID" value="NZ_CYHC01000011.1"/>
</dbReference>
<protein>
    <submittedName>
        <fullName evidence="1">Uncharacterized conserved protein (DUF2303)</fullName>
    </submittedName>
</protein>
<comment type="caution">
    <text evidence="1">The sequence shown here is derived from an EMBL/GenBank/DDBJ whole genome shotgun (WGS) entry which is preliminary data.</text>
</comment>
<proteinExistence type="predicted"/>
<evidence type="ECO:0000313" key="1">
    <source>
        <dbReference type="EMBL" id="CUA90170.1"/>
    </source>
</evidence>
<gene>
    <name evidence="1" type="ORF">Ga0061061_11195</name>
</gene>
<evidence type="ECO:0000313" key="2">
    <source>
        <dbReference type="Proteomes" id="UP000182178"/>
    </source>
</evidence>
<organism evidence="1 2">
    <name type="scientific">Chelatococcus sambhunathii</name>
    <dbReference type="NCBI Taxonomy" id="363953"/>
    <lineage>
        <taxon>Bacteria</taxon>
        <taxon>Pseudomonadati</taxon>
        <taxon>Pseudomonadota</taxon>
        <taxon>Alphaproteobacteria</taxon>
        <taxon>Hyphomicrobiales</taxon>
        <taxon>Chelatococcaceae</taxon>
        <taxon>Chelatococcus</taxon>
    </lineage>
</organism>
<sequence length="312" mass="34633">MTKPAPLSNDVPAAGAAALIADLATRASAPEVVNIPTEGLGPGLPPTVPVLFDRHNQRAIPLMTEIEGARQLPKRRAGTATVDTLSSFIDLVNRHKDEHSVIFAKAQWPDPALIAVLDYHEISHGPRWGKHRVVYTFPVTDELKTWIGCNKKPMEQAEFAAFLEEHAAELAAPSDGEVAEFERLFKERFATPAELIDLSRSLEVFVGAKVKRAERLQTGERTVEFVEEHTNSKGDKVDIPGIFMVSVPAFLDGEPVRIPARLRYRISGGSIAWFYQLYRWEYWLRTRVQNDLGLAGDKTELPTFEGAPEMGA</sequence>
<dbReference type="Pfam" id="PF10065">
    <property type="entry name" value="DUF2303"/>
    <property type="match status" value="1"/>
</dbReference>
<accession>A0ABM9U8E3</accession>
<dbReference type="Proteomes" id="UP000182178">
    <property type="component" value="Unassembled WGS sequence"/>
</dbReference>